<keyword evidence="7" id="KW-0963">Cytoplasm</keyword>
<dbReference type="SUPFAM" id="SSF69572">
    <property type="entry name" value="Activating enzymes of the ubiquitin-like proteins"/>
    <property type="match status" value="1"/>
</dbReference>
<dbReference type="PANTHER" id="PTHR10953:SF3">
    <property type="entry name" value="UBIQUITIN-LIKE MODIFIER-ACTIVATING ENZYME ATG7"/>
    <property type="match status" value="1"/>
</dbReference>
<dbReference type="InterPro" id="IPR042523">
    <property type="entry name" value="Atg7_N_2"/>
</dbReference>
<dbReference type="InterPro" id="IPR006285">
    <property type="entry name" value="Atg7"/>
</dbReference>
<dbReference type="GO" id="GO:0019779">
    <property type="term" value="F:Atg8 activating enzyme activity"/>
    <property type="evidence" value="ECO:0007669"/>
    <property type="project" value="TreeGrafter"/>
</dbReference>
<dbReference type="InterPro" id="IPR035985">
    <property type="entry name" value="Ubiquitin-activating_enz"/>
</dbReference>
<dbReference type="GO" id="GO:0034727">
    <property type="term" value="P:piecemeal microautophagy of the nucleus"/>
    <property type="evidence" value="ECO:0007669"/>
    <property type="project" value="TreeGrafter"/>
</dbReference>
<dbReference type="Pfam" id="PF00899">
    <property type="entry name" value="ThiF"/>
    <property type="match status" value="1"/>
</dbReference>
<accession>A0A7I4YS66</accession>
<comment type="subunit">
    <text evidence="7">Homodimer.</text>
</comment>
<dbReference type="GO" id="GO:0000422">
    <property type="term" value="P:autophagy of mitochondrion"/>
    <property type="evidence" value="ECO:0007669"/>
    <property type="project" value="TreeGrafter"/>
</dbReference>
<organism evidence="10 11">
    <name type="scientific">Haemonchus contortus</name>
    <name type="common">Barber pole worm</name>
    <dbReference type="NCBI Taxonomy" id="6289"/>
    <lineage>
        <taxon>Eukaryota</taxon>
        <taxon>Metazoa</taxon>
        <taxon>Ecdysozoa</taxon>
        <taxon>Nematoda</taxon>
        <taxon>Chromadorea</taxon>
        <taxon>Rhabditida</taxon>
        <taxon>Rhabditina</taxon>
        <taxon>Rhabditomorpha</taxon>
        <taxon>Strongyloidea</taxon>
        <taxon>Trichostrongylidae</taxon>
        <taxon>Haemonchus</taxon>
    </lineage>
</organism>
<keyword evidence="10" id="KW-1185">Reference proteome</keyword>
<dbReference type="GO" id="GO:0032446">
    <property type="term" value="P:protein modification by small protein conjugation"/>
    <property type="evidence" value="ECO:0007669"/>
    <property type="project" value="TreeGrafter"/>
</dbReference>
<dbReference type="OrthoDB" id="338614at2759"/>
<dbReference type="Pfam" id="PF16420">
    <property type="entry name" value="ATG7_N"/>
    <property type="match status" value="1"/>
</dbReference>
<dbReference type="WBParaSite" id="HCON_00131200-00001">
    <property type="protein sequence ID" value="HCON_00131200-00001"/>
    <property type="gene ID" value="HCON_00131200"/>
</dbReference>
<feature type="active site" description="Glycyl thioester intermediate" evidence="6">
    <location>
        <position position="517"/>
    </location>
</feature>
<comment type="similarity">
    <text evidence="1 7">Belongs to the ATG7 family.</text>
</comment>
<keyword evidence="5 7" id="KW-0072">Autophagy</keyword>
<keyword evidence="3 7" id="KW-0813">Transport</keyword>
<name>A0A7I4YS66_HAECO</name>
<sequence length="647" mass="72821">MSHTSFVPFCTFIDTTFWAELNRRKLHEWRLDETPREISGQFSLFDTTGYECRLSLSHDSFERHSPGAYHGRLILLNTLENFKGVDRKALLFEEACKVWKNIESGEWLLYPERLVPFVLTVYADLKKFHYYYWNCFPALCFPENVKEKVFTFVDNGTLMNYFYDTKVHAFLLNSEGNCSSLQDLGGAEDAADVKIVFADPSPVADCAGWPLRNLVAAVAYMKRSWRWCSFISLRGGNTMKEFKISWDEIQTDQLPTSVGWERNIQGKMVPQFADMRKQFDPKKLMEQSVGLNLSLMKWRLVPEMKLERYMTLKVLIFGAGTLGSNIARCLMAWGVKKITFVDNSFVSYSNPVRQTLSEFEDAREARGKAETAARALQRIYPSVETEGIFLRVPMPGHTIDESDEAALIKDLEAIEKLVITHDVVFLALDSREARWLPTVLATKHGKMAFSVALGFDNYAVIRHGVKTALEKVMPSSSGTIPVHEGALIPYSELACYFCSDVTAPGNSAVDRTLDQQCTVSRAGLSMIASGVAVELLASILQYPDPLLAPANIGEPDDSSSLLGATPHQVRGYLSRFSQMTPCVRRFEKCVACGTTVSEEYSNRGAGFVKEVMNCPSYLEKLTGLDRLQESINDVHIEFSDNDSVMSL</sequence>
<dbReference type="InterPro" id="IPR032197">
    <property type="entry name" value="Atg7_N"/>
</dbReference>
<comment type="function">
    <text evidence="7">E1-like activating enzyme involved in the 2 ubiquitin-like systems required for autophagy.</text>
</comment>
<reference evidence="11" key="1">
    <citation type="submission" date="2020-12" db="UniProtKB">
        <authorList>
            <consortium name="WormBaseParasite"/>
        </authorList>
    </citation>
    <scope>IDENTIFICATION</scope>
    <source>
        <strain evidence="11">MHco3</strain>
    </source>
</reference>
<keyword evidence="7" id="KW-0833">Ubl conjugation pathway</keyword>
<dbReference type="Proteomes" id="UP000025227">
    <property type="component" value="Unplaced"/>
</dbReference>
<dbReference type="AlphaFoldDB" id="A0A7I4YS66"/>
<evidence type="ECO:0000256" key="7">
    <source>
        <dbReference type="RuleBase" id="RU366022"/>
    </source>
</evidence>
<evidence type="ECO:0000256" key="2">
    <source>
        <dbReference type="ARBA" id="ARBA00017647"/>
    </source>
</evidence>
<comment type="subcellular location">
    <subcellularLocation>
        <location evidence="7">Cytoplasm</location>
    </subcellularLocation>
    <subcellularLocation>
        <location evidence="7">Preautophagosomal structure</location>
    </subcellularLocation>
</comment>
<evidence type="ECO:0000256" key="6">
    <source>
        <dbReference type="PIRSR" id="PIRSR606285-1"/>
    </source>
</evidence>
<dbReference type="Gene3D" id="3.40.140.70">
    <property type="entry name" value="Ubiquitin-like modifier-activating enzyme ATG7 N-terminal domain"/>
    <property type="match status" value="1"/>
</dbReference>
<protein>
    <recommendedName>
        <fullName evidence="2 7">Ubiquitin-like modifier-activating enzyme ATG7</fullName>
    </recommendedName>
    <alternativeName>
        <fullName evidence="7">Autophagy-related protein 7</fullName>
    </alternativeName>
</protein>
<dbReference type="NCBIfam" id="TIGR01381">
    <property type="entry name" value="E1_like_apg7"/>
    <property type="match status" value="1"/>
</dbReference>
<keyword evidence="4 7" id="KW-0653">Protein transport</keyword>
<proteinExistence type="inferred from homology"/>
<evidence type="ECO:0000313" key="10">
    <source>
        <dbReference type="Proteomes" id="UP000025227"/>
    </source>
</evidence>
<feature type="domain" description="THIF-type NAD/FAD binding fold" evidence="8">
    <location>
        <begin position="296"/>
        <end position="545"/>
    </location>
</feature>
<evidence type="ECO:0000256" key="3">
    <source>
        <dbReference type="ARBA" id="ARBA00022448"/>
    </source>
</evidence>
<evidence type="ECO:0000256" key="5">
    <source>
        <dbReference type="ARBA" id="ARBA00023006"/>
    </source>
</evidence>
<dbReference type="Gene3D" id="3.40.140.100">
    <property type="entry name" value="Ubiquitin-like modifier-activating enzyme ATG7 C-terminal domain"/>
    <property type="match status" value="1"/>
</dbReference>
<dbReference type="GO" id="GO:0015031">
    <property type="term" value="P:protein transport"/>
    <property type="evidence" value="ECO:0007669"/>
    <property type="project" value="UniProtKB-UniRule"/>
</dbReference>
<dbReference type="InterPro" id="IPR042522">
    <property type="entry name" value="Atg7_N_1"/>
</dbReference>
<dbReference type="GO" id="GO:0006995">
    <property type="term" value="P:cellular response to nitrogen starvation"/>
    <property type="evidence" value="ECO:0007669"/>
    <property type="project" value="TreeGrafter"/>
</dbReference>
<dbReference type="OMA" id="RQIWDAI"/>
<dbReference type="Gene3D" id="3.40.50.720">
    <property type="entry name" value="NAD(P)-binding Rossmann-like Domain"/>
    <property type="match status" value="1"/>
</dbReference>
<evidence type="ECO:0000256" key="1">
    <source>
        <dbReference type="ARBA" id="ARBA00010931"/>
    </source>
</evidence>
<dbReference type="InterPro" id="IPR000594">
    <property type="entry name" value="ThiF_NAD_FAD-bd"/>
</dbReference>
<evidence type="ECO:0000259" key="8">
    <source>
        <dbReference type="Pfam" id="PF00899"/>
    </source>
</evidence>
<evidence type="ECO:0000259" key="9">
    <source>
        <dbReference type="Pfam" id="PF16420"/>
    </source>
</evidence>
<dbReference type="GO" id="GO:0019778">
    <property type="term" value="F:Atg12 activating enzyme activity"/>
    <property type="evidence" value="ECO:0007669"/>
    <property type="project" value="TreeGrafter"/>
</dbReference>
<dbReference type="PANTHER" id="PTHR10953">
    <property type="entry name" value="UBIQUITIN-ACTIVATING ENZYME E1"/>
    <property type="match status" value="1"/>
</dbReference>
<dbReference type="GO" id="GO:0000407">
    <property type="term" value="C:phagophore assembly site"/>
    <property type="evidence" value="ECO:0007669"/>
    <property type="project" value="UniProtKB-SubCell"/>
</dbReference>
<dbReference type="InterPro" id="IPR045886">
    <property type="entry name" value="ThiF/MoeB/HesA"/>
</dbReference>
<feature type="domain" description="Ubiquitin-like modifier-activating enzyme Atg7 N-terminal" evidence="9">
    <location>
        <begin position="5"/>
        <end position="277"/>
    </location>
</feature>
<dbReference type="GO" id="GO:0000045">
    <property type="term" value="P:autophagosome assembly"/>
    <property type="evidence" value="ECO:0007669"/>
    <property type="project" value="TreeGrafter"/>
</dbReference>
<evidence type="ECO:0000256" key="4">
    <source>
        <dbReference type="ARBA" id="ARBA00022927"/>
    </source>
</evidence>
<evidence type="ECO:0000313" key="11">
    <source>
        <dbReference type="WBParaSite" id="HCON_00131200-00001"/>
    </source>
</evidence>